<gene>
    <name evidence="2" type="ORF">LCAKO_2662</name>
</gene>
<evidence type="ECO:0000313" key="2">
    <source>
        <dbReference type="EMBL" id="QGV19167.1"/>
    </source>
</evidence>
<organism evidence="2 3">
    <name type="scientific">Lacticaseibacillus paracasei subsp. paracasei</name>
    <dbReference type="NCBI Taxonomy" id="47714"/>
    <lineage>
        <taxon>Bacteria</taxon>
        <taxon>Bacillati</taxon>
        <taxon>Bacillota</taxon>
        <taxon>Bacilli</taxon>
        <taxon>Lactobacillales</taxon>
        <taxon>Lactobacillaceae</taxon>
        <taxon>Lacticaseibacillus</taxon>
    </lineage>
</organism>
<proteinExistence type="predicted"/>
<reference evidence="2 3" key="1">
    <citation type="submission" date="2017-08" db="EMBL/GenBank/DDBJ databases">
        <title>Genome sequence, comparative genomics and functional analysis of the highly adhesive Lactobacillus paracasei Kobulty strain.</title>
        <authorList>
            <person name="Koryszewska-Baginska A."/>
            <person name="Grynberg M."/>
            <person name="Aleksandrzak-Piekarczyk T."/>
        </authorList>
    </citation>
    <scope>NUCLEOTIDE SEQUENCE [LARGE SCALE GENOMIC DNA]</scope>
    <source>
        <strain evidence="2 3">IBB3423</strain>
    </source>
</reference>
<evidence type="ECO:0000313" key="3">
    <source>
        <dbReference type="Proteomes" id="UP000423274"/>
    </source>
</evidence>
<accession>A0AAP9HKD9</accession>
<name>A0AAP9HKD9_LACPA</name>
<dbReference type="InterPro" id="IPR025159">
    <property type="entry name" value="AbiEi_N"/>
</dbReference>
<dbReference type="EMBL" id="CP022954">
    <property type="protein sequence ID" value="QGV19167.1"/>
    <property type="molecule type" value="Genomic_DNA"/>
</dbReference>
<sequence>MSDLIESFMKQNNGQVTTADAKKLGVNPHLLIDLANRGKLERVGRGVYIDPAIFEDDMYILQYRFSKGVYYKDTALFLHRMIDRTPDRYQMNFPRGYYPSSIGEFPVRMYHQKSEWHELGVEEVLSPGQHKVRVYNIERTLCDILRTRDSSDSETIRQAMISYSQLKQKDIGRLVRYADLFKVREKINNYMEVLL</sequence>
<dbReference type="Pfam" id="PF13338">
    <property type="entry name" value="AbiEi_4"/>
    <property type="match status" value="1"/>
</dbReference>
<protein>
    <submittedName>
        <fullName evidence="2">Abortive infection protein AbiGI</fullName>
    </submittedName>
</protein>
<dbReference type="Proteomes" id="UP000423274">
    <property type="component" value="Chromosome"/>
</dbReference>
<feature type="domain" description="AbiEi antitoxin N-terminal" evidence="1">
    <location>
        <begin position="8"/>
        <end position="48"/>
    </location>
</feature>
<evidence type="ECO:0000259" key="1">
    <source>
        <dbReference type="Pfam" id="PF13338"/>
    </source>
</evidence>
<dbReference type="RefSeq" id="WP_016379210.1">
    <property type="nucleotide sequence ID" value="NZ_CP022954.1"/>
</dbReference>
<dbReference type="AlphaFoldDB" id="A0AAP9HKD9"/>